<dbReference type="Pfam" id="PF12783">
    <property type="entry name" value="Sec7-like_HUS"/>
    <property type="match status" value="1"/>
</dbReference>
<feature type="region of interest" description="Disordered" evidence="4">
    <location>
        <begin position="618"/>
        <end position="658"/>
    </location>
</feature>
<evidence type="ECO:0000313" key="9">
    <source>
        <dbReference type="EMBL" id="KAF6220823.1"/>
    </source>
</evidence>
<evidence type="ECO:0000259" key="6">
    <source>
        <dbReference type="Pfam" id="PF12783"/>
    </source>
</evidence>
<reference evidence="9 10" key="1">
    <citation type="journal article" date="2020" name="Genomics">
        <title>Complete, high-quality genomes from long-read metagenomic sequencing of two wolf lichen thalli reveals enigmatic genome architecture.</title>
        <authorList>
            <person name="McKenzie S.K."/>
            <person name="Walston R.F."/>
            <person name="Allen J.L."/>
        </authorList>
    </citation>
    <scope>NUCLEOTIDE SEQUENCE [LARGE SCALE GENOMIC DNA]</scope>
    <source>
        <strain evidence="9">WasteWater1</strain>
    </source>
</reference>
<evidence type="ECO:0000256" key="5">
    <source>
        <dbReference type="SAM" id="SignalP"/>
    </source>
</evidence>
<evidence type="ECO:0000256" key="1">
    <source>
        <dbReference type="ARBA" id="ARBA00008144"/>
    </source>
</evidence>
<gene>
    <name evidence="9" type="ORF">HO133_002503</name>
</gene>
<sequence length="1693" mass="185497">MLFISSSCCSRLLLFNGCGLAMTAQLLTSELSTLIQESKRKNPELRAAAEKSLNDLKALPRTSEAQIAADLKCRPVFVKPFLLACSTRNPKFAGTAAVCLQRIVVANALPKETLPEVLGAFRECSTLALDIQLKVLQALPSLLQNYASSLSGQLLVAAFQVCFLLYSSRTAVVSNTAAAAIQQLVSSTLEKAAIENDGQFEHEPSVEVAIGDGTTSIYGTSLDAYRLLDDICLLTDGQKPKFLPAVNLVQNYGLELLESMLANHADTVMAHPEQIHVLRLRLMPLIVKILSEKSSFSSTVRTMRLLRLIVSRLLFALAPECEMVLSLLNHMLDPDAAALWKRALCLEVLRGIHSEPTLVRSIYAHFDEAEEQRNIIRDHLGSLVRLASEKPAIIGLGQQSSVPVSTTQDDTSDEQAAIQAGGLIGIGAIPMENNTNKSGISSQWSAIRIPCIDQLDKSEPPTLPATYIYSLALTCITTFSEGLARFLLPFTVPTDNKAKRKQPTLKDVAVESRAEKKAERTQSFGGRRMPVNPLTLKDHVLYTQISTSGHMVEHCWPALLAASSTYLNATLDSDNYHALIRSFQKFTQIAGLLDLATPRDAFLTTLGKSAVPLMNTTVASPQTNGQEFGSLAGELTDSDRDSSPARNSKPRHSRKSMDLSLPTLNTRHLLCLRALLNLGIALGPVLQQSWTIILETLQQADLIISLAAPGRRKQSRRSTGGLEKDSAAELGDGADDLRLEITAAETAASRLFESTADLPNEAFMDFLTCICSLLPVGEGSSGGTPIDGMLNAKPAARKHQRVRSVSGIAMDADVAGHSSGFVLDKIDDAIQSNVGRLLQPETTETGWDFLLEKLTSVLRSGPLPSDVRIKAARALDDLVVIVAVSEEEMSSEERDAVRGRSLEALANEVSCLSVSGPQSTRNSQSCEIEIHRLSLEALRSILEHCGDSLEIGWTSVLTIINSIFATPVSDHTTDATSPRSRSQKLVSPAFGSLQLICSDFLSSVPPSHILSLLDTLHSFSAQDQDLNISLTTATFFRNVSDFLQRDGGRIELNFLNTHHPTEADLKQWAKAQYDEKSTQALWLYLLLRLTLLSTDSRLEVRHSALHTLFRIFDACSDQLPAAAVRICFNVILVKLLESNELRRLALKISLQSVSNEGLTDSWNESAIVEIEGLSGLFTQWLDTYKSNESLAPMFQEFFGQLIGCLKRQSLTVSNAVFTGMSKILAEIESLESLGKPLLVKAWQLWKDGNPASHVDDSKRKNGNQDALMAYMLCLGQLLRLISQDLQLDQAHIIMLQLRACVVESNAAAYSTDVDRVTPVQGLVLEILNSIPTNTPELVPELVGSIDGFVTLAYEQKGQPSGKAQTYIALSKAAMDLLDSCITNQTRRSDVNATDLVSKACSALAIPLHLKYRWQTEGKGPSPWRKATSTALAILEAFMPTNYASQDGKQSDSPFWEVVVRISDGILAADCDACARWQEMSKDQVFDVDAFTRLQKLIVPALGSSSITDAIRRKYAESIFTHSMIHEPHPDDLARPDQELLEGLRSTHIGRVQELPPSPRSKLSYILLDELFGLVAVHDGSLERVRLAQAAAPYLILRAGLTLKAYIMDHPLRGRMPQPWSQKKEMLHVLRKLVDLDSEPKAIPAAPGITSERKKHLHRLYPLVTKALKAAWRDEEMTNALREVLDAVGDDFGL</sequence>
<evidence type="ECO:0008006" key="11">
    <source>
        <dbReference type="Google" id="ProtNLM"/>
    </source>
</evidence>
<evidence type="ECO:0000313" key="10">
    <source>
        <dbReference type="Proteomes" id="UP000593566"/>
    </source>
</evidence>
<evidence type="ECO:0000256" key="3">
    <source>
        <dbReference type="ARBA" id="ARBA00022927"/>
    </source>
</evidence>
<feature type="chain" id="PRO_5034897995" description="Endosomal peripheral membrane protein" evidence="5">
    <location>
        <begin position="24"/>
        <end position="1693"/>
    </location>
</feature>
<evidence type="ECO:0000256" key="2">
    <source>
        <dbReference type="ARBA" id="ARBA00022448"/>
    </source>
</evidence>
<dbReference type="SUPFAM" id="SSF48371">
    <property type="entry name" value="ARM repeat"/>
    <property type="match status" value="1"/>
</dbReference>
<keyword evidence="3" id="KW-0653">Protein transport</keyword>
<evidence type="ECO:0000256" key="4">
    <source>
        <dbReference type="SAM" id="MobiDB-lite"/>
    </source>
</evidence>
<dbReference type="EMBL" id="JACCJB010000015">
    <property type="protein sequence ID" value="KAF6220823.1"/>
    <property type="molecule type" value="Genomic_DNA"/>
</dbReference>
<dbReference type="Pfam" id="PF16213">
    <property type="entry name" value="DCB"/>
    <property type="match status" value="1"/>
</dbReference>
<dbReference type="InterPro" id="IPR016024">
    <property type="entry name" value="ARM-type_fold"/>
</dbReference>
<proteinExistence type="inferred from homology"/>
<protein>
    <recommendedName>
        <fullName evidence="11">Endosomal peripheral membrane protein</fullName>
    </recommendedName>
</protein>
<keyword evidence="10" id="KW-1185">Reference proteome</keyword>
<feature type="domain" description="Mon2/Sec7/BIG1-like HUS" evidence="6">
    <location>
        <begin position="222"/>
        <end position="375"/>
    </location>
</feature>
<dbReference type="InterPro" id="IPR032691">
    <property type="entry name" value="Mon2/Sec7/BIG1-like_HUS"/>
</dbReference>
<feature type="signal peptide" evidence="5">
    <location>
        <begin position="1"/>
        <end position="23"/>
    </location>
</feature>
<dbReference type="PANTHER" id="PTHR10663">
    <property type="entry name" value="GUANYL-NUCLEOTIDE EXCHANGE FACTOR"/>
    <property type="match status" value="1"/>
</dbReference>
<keyword evidence="5" id="KW-0732">Signal</keyword>
<dbReference type="InterPro" id="IPR032817">
    <property type="entry name" value="Mon2_C"/>
</dbReference>
<comment type="caution">
    <text evidence="9">The sequence shown here is derived from an EMBL/GenBank/DDBJ whole genome shotgun (WGS) entry which is preliminary data.</text>
</comment>
<feature type="compositionally biased region" description="Polar residues" evidence="4">
    <location>
        <begin position="618"/>
        <end position="627"/>
    </location>
</feature>
<name>A0A8H6CCK1_9LECA</name>
<keyword evidence="2" id="KW-0813">Transport</keyword>
<comment type="similarity">
    <text evidence="1">Belongs to the MON2 family.</text>
</comment>
<dbReference type="Proteomes" id="UP000593566">
    <property type="component" value="Unassembled WGS sequence"/>
</dbReference>
<feature type="domain" description="Mon2 C-terminal" evidence="7">
    <location>
        <begin position="999"/>
        <end position="1137"/>
    </location>
</feature>
<dbReference type="Pfam" id="PF16206">
    <property type="entry name" value="Mon2_C"/>
    <property type="match status" value="1"/>
</dbReference>
<dbReference type="GO" id="GO:0005794">
    <property type="term" value="C:Golgi apparatus"/>
    <property type="evidence" value="ECO:0007669"/>
    <property type="project" value="UniProtKB-ARBA"/>
</dbReference>
<feature type="domain" description="Mon2/Sec7/BIG1-like dimerisation and cyclophilin-binding" evidence="8">
    <location>
        <begin position="25"/>
        <end position="195"/>
    </location>
</feature>
<evidence type="ECO:0000259" key="8">
    <source>
        <dbReference type="Pfam" id="PF16213"/>
    </source>
</evidence>
<dbReference type="InterPro" id="IPR032629">
    <property type="entry name" value="DCB_dom"/>
</dbReference>
<dbReference type="GeneID" id="59330916"/>
<dbReference type="RefSeq" id="XP_037150258.1">
    <property type="nucleotide sequence ID" value="XM_037293429.1"/>
</dbReference>
<dbReference type="PANTHER" id="PTHR10663:SF333">
    <property type="entry name" value="PROTEIN MON2 HOMOLOG"/>
    <property type="match status" value="1"/>
</dbReference>
<accession>A0A8H6CCK1</accession>
<evidence type="ECO:0000259" key="7">
    <source>
        <dbReference type="Pfam" id="PF16206"/>
    </source>
</evidence>
<organism evidence="9 10">
    <name type="scientific">Letharia lupina</name>
    <dbReference type="NCBI Taxonomy" id="560253"/>
    <lineage>
        <taxon>Eukaryota</taxon>
        <taxon>Fungi</taxon>
        <taxon>Dikarya</taxon>
        <taxon>Ascomycota</taxon>
        <taxon>Pezizomycotina</taxon>
        <taxon>Lecanoromycetes</taxon>
        <taxon>OSLEUM clade</taxon>
        <taxon>Lecanoromycetidae</taxon>
        <taxon>Lecanorales</taxon>
        <taxon>Lecanorineae</taxon>
        <taxon>Parmeliaceae</taxon>
        <taxon>Letharia</taxon>
    </lineage>
</organism>
<dbReference type="GO" id="GO:0015031">
    <property type="term" value="P:protein transport"/>
    <property type="evidence" value="ECO:0007669"/>
    <property type="project" value="UniProtKB-KW"/>
</dbReference>